<feature type="domain" description="PIN" evidence="9">
    <location>
        <begin position="1"/>
        <end position="120"/>
    </location>
</feature>
<evidence type="ECO:0000256" key="7">
    <source>
        <dbReference type="ARBA" id="ARBA00038093"/>
    </source>
</evidence>
<evidence type="ECO:0000259" key="9">
    <source>
        <dbReference type="SMART" id="SM00670"/>
    </source>
</evidence>
<dbReference type="GO" id="GO:0016787">
    <property type="term" value="F:hydrolase activity"/>
    <property type="evidence" value="ECO:0007669"/>
    <property type="project" value="UniProtKB-KW"/>
</dbReference>
<feature type="binding site" evidence="8">
    <location>
        <position position="97"/>
    </location>
    <ligand>
        <name>Mg(2+)</name>
        <dbReference type="ChEBI" id="CHEBI:18420"/>
    </ligand>
</feature>
<evidence type="ECO:0000256" key="8">
    <source>
        <dbReference type="HAMAP-Rule" id="MF_00265"/>
    </source>
</evidence>
<accession>A0A6P1Y0S6</accession>
<dbReference type="SMART" id="SM00670">
    <property type="entry name" value="PINc"/>
    <property type="match status" value="1"/>
</dbReference>
<dbReference type="GO" id="GO:0004540">
    <property type="term" value="F:RNA nuclease activity"/>
    <property type="evidence" value="ECO:0007669"/>
    <property type="project" value="InterPro"/>
</dbReference>
<dbReference type="GO" id="GO:0090729">
    <property type="term" value="F:toxin activity"/>
    <property type="evidence" value="ECO:0007669"/>
    <property type="project" value="UniProtKB-KW"/>
</dbReference>
<dbReference type="GO" id="GO:0000287">
    <property type="term" value="F:magnesium ion binding"/>
    <property type="evidence" value="ECO:0007669"/>
    <property type="project" value="UniProtKB-UniRule"/>
</dbReference>
<evidence type="ECO:0000313" key="11">
    <source>
        <dbReference type="Proteomes" id="UP000464374"/>
    </source>
</evidence>
<keyword evidence="2 8" id="KW-1277">Toxin-antitoxin system</keyword>
<comment type="similarity">
    <text evidence="7 8">Belongs to the PINc/VapC protein family.</text>
</comment>
<comment type="function">
    <text evidence="8">Toxic component of a toxin-antitoxin (TA) system. An RNase.</text>
</comment>
<dbReference type="AlphaFoldDB" id="A0A6P1Y0S6"/>
<dbReference type="EC" id="3.1.-.-" evidence="8"/>
<proteinExistence type="inferred from homology"/>
<keyword evidence="3 8" id="KW-0540">Nuclease</keyword>
<evidence type="ECO:0000256" key="6">
    <source>
        <dbReference type="ARBA" id="ARBA00022842"/>
    </source>
</evidence>
<dbReference type="PANTHER" id="PTHR33653">
    <property type="entry name" value="RIBONUCLEASE VAPC2"/>
    <property type="match status" value="1"/>
</dbReference>
<keyword evidence="6 8" id="KW-0460">Magnesium</keyword>
<dbReference type="Proteomes" id="UP000464374">
    <property type="component" value="Chromosome"/>
</dbReference>
<dbReference type="Gene3D" id="3.40.50.1010">
    <property type="entry name" value="5'-nuclease"/>
    <property type="match status" value="1"/>
</dbReference>
<sequence length="136" mass="15318">MKYFLDSNIIIYFIKGKFRTIGEMLEAHDRDIVIPSVVLAELEYGARNSNDYEKTISVYKPFLDLYPTAVFDKKSSVEYGKLRKILSSNGVIIGPNDMMIAATVLANGGTLITHNVGEFSRVEGLLIEDWTIEYSV</sequence>
<evidence type="ECO:0000256" key="5">
    <source>
        <dbReference type="ARBA" id="ARBA00022801"/>
    </source>
</evidence>
<gene>
    <name evidence="8" type="primary">vapC</name>
    <name evidence="10" type="ORF">GWP43_07395</name>
</gene>
<keyword evidence="5 8" id="KW-0378">Hydrolase</keyword>
<feature type="binding site" evidence="8">
    <location>
        <position position="6"/>
    </location>
    <ligand>
        <name>Mg(2+)</name>
        <dbReference type="ChEBI" id="CHEBI:18420"/>
    </ligand>
</feature>
<dbReference type="HAMAP" id="MF_00265">
    <property type="entry name" value="VapC_Nob1"/>
    <property type="match status" value="1"/>
</dbReference>
<dbReference type="Pfam" id="PF01850">
    <property type="entry name" value="PIN"/>
    <property type="match status" value="1"/>
</dbReference>
<keyword evidence="8" id="KW-0800">Toxin</keyword>
<dbReference type="InterPro" id="IPR050556">
    <property type="entry name" value="Type_II_TA_system_RNase"/>
</dbReference>
<dbReference type="EMBL" id="CP048020">
    <property type="protein sequence ID" value="QHX43301.1"/>
    <property type="molecule type" value="Genomic_DNA"/>
</dbReference>
<name>A0A6P1Y0S6_9SPIR</name>
<evidence type="ECO:0000256" key="4">
    <source>
        <dbReference type="ARBA" id="ARBA00022723"/>
    </source>
</evidence>
<dbReference type="SUPFAM" id="SSF88723">
    <property type="entry name" value="PIN domain-like"/>
    <property type="match status" value="1"/>
</dbReference>
<dbReference type="KEGG" id="trz:GWP43_07395"/>
<dbReference type="InterPro" id="IPR002716">
    <property type="entry name" value="PIN_dom"/>
</dbReference>
<dbReference type="RefSeq" id="WP_162663629.1">
    <property type="nucleotide sequence ID" value="NZ_CP048020.1"/>
</dbReference>
<evidence type="ECO:0000256" key="3">
    <source>
        <dbReference type="ARBA" id="ARBA00022722"/>
    </source>
</evidence>
<keyword evidence="4 8" id="KW-0479">Metal-binding</keyword>
<organism evidence="10 11">
    <name type="scientific">Treponema vincentii</name>
    <dbReference type="NCBI Taxonomy" id="69710"/>
    <lineage>
        <taxon>Bacteria</taxon>
        <taxon>Pseudomonadati</taxon>
        <taxon>Spirochaetota</taxon>
        <taxon>Spirochaetia</taxon>
        <taxon>Spirochaetales</taxon>
        <taxon>Treponemataceae</taxon>
        <taxon>Treponema</taxon>
    </lineage>
</organism>
<evidence type="ECO:0000256" key="2">
    <source>
        <dbReference type="ARBA" id="ARBA00022649"/>
    </source>
</evidence>
<dbReference type="InterPro" id="IPR022907">
    <property type="entry name" value="VapC_family"/>
</dbReference>
<protein>
    <recommendedName>
        <fullName evidence="8">Ribonuclease VapC</fullName>
        <shortName evidence="8">RNase VapC</shortName>
        <ecNumber evidence="8">3.1.-.-</ecNumber>
    </recommendedName>
    <alternativeName>
        <fullName evidence="8">Toxin VapC</fullName>
    </alternativeName>
</protein>
<evidence type="ECO:0000313" key="10">
    <source>
        <dbReference type="EMBL" id="QHX43301.1"/>
    </source>
</evidence>
<dbReference type="PANTHER" id="PTHR33653:SF1">
    <property type="entry name" value="RIBONUCLEASE VAPC2"/>
    <property type="match status" value="1"/>
</dbReference>
<reference evidence="10 11" key="1">
    <citation type="submission" date="2020-01" db="EMBL/GenBank/DDBJ databases">
        <title>Complete genome sequence of a human oral phylogroup 1 Treponema sp. strain ATCC 700766, originally isolated from periodontitis dental plaque.</title>
        <authorList>
            <person name="Chan Y."/>
            <person name="Huo Y.-B."/>
            <person name="Yu X.-L."/>
            <person name="Zeng H."/>
            <person name="Leung W.-K."/>
            <person name="Watt R.M."/>
        </authorList>
    </citation>
    <scope>NUCLEOTIDE SEQUENCE [LARGE SCALE GENOMIC DNA]</scope>
    <source>
        <strain evidence="10 11">OMZ 804</strain>
    </source>
</reference>
<comment type="cofactor">
    <cofactor evidence="1 8">
        <name>Mg(2+)</name>
        <dbReference type="ChEBI" id="CHEBI:18420"/>
    </cofactor>
</comment>
<dbReference type="InterPro" id="IPR029060">
    <property type="entry name" value="PIN-like_dom_sf"/>
</dbReference>
<evidence type="ECO:0000256" key="1">
    <source>
        <dbReference type="ARBA" id="ARBA00001946"/>
    </source>
</evidence>